<feature type="transmembrane region" description="Helical" evidence="1">
    <location>
        <begin position="165"/>
        <end position="182"/>
    </location>
</feature>
<reference evidence="2" key="1">
    <citation type="submission" date="2021-10" db="EMBL/GenBank/DDBJ databases">
        <title>The complete genome sequence of Leeia sp. TBRC 13508.</title>
        <authorList>
            <person name="Charoenyingcharoen P."/>
            <person name="Yukphan P."/>
        </authorList>
    </citation>
    <scope>NUCLEOTIDE SEQUENCE</scope>
    <source>
        <strain evidence="2">TBRC 13508</strain>
    </source>
</reference>
<dbReference type="Proteomes" id="UP001165395">
    <property type="component" value="Unassembled WGS sequence"/>
</dbReference>
<evidence type="ECO:0000313" key="3">
    <source>
        <dbReference type="Proteomes" id="UP001165395"/>
    </source>
</evidence>
<comment type="caution">
    <text evidence="2">The sequence shown here is derived from an EMBL/GenBank/DDBJ whole genome shotgun (WGS) entry which is preliminary data.</text>
</comment>
<feature type="transmembrane region" description="Helical" evidence="1">
    <location>
        <begin position="7"/>
        <end position="26"/>
    </location>
</feature>
<name>A0ABS8D4U6_9NEIS</name>
<organism evidence="2 3">
    <name type="scientific">Leeia speluncae</name>
    <dbReference type="NCBI Taxonomy" id="2884804"/>
    <lineage>
        <taxon>Bacteria</taxon>
        <taxon>Pseudomonadati</taxon>
        <taxon>Pseudomonadota</taxon>
        <taxon>Betaproteobacteria</taxon>
        <taxon>Neisseriales</taxon>
        <taxon>Leeiaceae</taxon>
        <taxon>Leeia</taxon>
    </lineage>
</organism>
<sequence length="198" mass="21862">MANAINFILDAIGGFFLLTLLTRFILQVVRAPFSNPLAQFTIKFTNWAVIPARKIIPGIKGYDIATLLLVFLGSWLLKALELFIALTLHGGLGWLSPQIIPVSFLAGLVFSLQLLLYLWIGSTFMIAILSWTQPGHPLSSVLYAIVRPLLAPIQRIIPPVSGFDLAPLVLILILQVVLYFVIPSLEVSLHQLLLPGVW</sequence>
<dbReference type="InterPro" id="IPR003425">
    <property type="entry name" value="CCB3/YggT"/>
</dbReference>
<dbReference type="EMBL" id="JAJBZT010000002">
    <property type="protein sequence ID" value="MCB6182996.1"/>
    <property type="molecule type" value="Genomic_DNA"/>
</dbReference>
<evidence type="ECO:0000256" key="1">
    <source>
        <dbReference type="SAM" id="Phobius"/>
    </source>
</evidence>
<accession>A0ABS8D4U6</accession>
<keyword evidence="1" id="KW-0472">Membrane</keyword>
<evidence type="ECO:0000313" key="2">
    <source>
        <dbReference type="EMBL" id="MCB6182996.1"/>
    </source>
</evidence>
<dbReference type="Pfam" id="PF02325">
    <property type="entry name" value="CCB3_YggT"/>
    <property type="match status" value="2"/>
</dbReference>
<keyword evidence="1" id="KW-0812">Transmembrane</keyword>
<keyword evidence="1" id="KW-1133">Transmembrane helix</keyword>
<feature type="transmembrane region" description="Helical" evidence="1">
    <location>
        <begin position="64"/>
        <end position="88"/>
    </location>
</feature>
<keyword evidence="3" id="KW-1185">Reference proteome</keyword>
<dbReference type="RefSeq" id="WP_227179311.1">
    <property type="nucleotide sequence ID" value="NZ_JAJBZT010000002.1"/>
</dbReference>
<protein>
    <submittedName>
        <fullName evidence="2">YggT family protein</fullName>
    </submittedName>
</protein>
<gene>
    <name evidence="2" type="ORF">LIN78_05470</name>
</gene>
<feature type="transmembrane region" description="Helical" evidence="1">
    <location>
        <begin position="100"/>
        <end position="129"/>
    </location>
</feature>
<proteinExistence type="predicted"/>